<dbReference type="PROSITE" id="PS00105">
    <property type="entry name" value="AA_TRANSFER_CLASS_1"/>
    <property type="match status" value="1"/>
</dbReference>
<keyword evidence="11" id="KW-1185">Reference proteome</keyword>
<dbReference type="SUPFAM" id="SSF53383">
    <property type="entry name" value="PLP-dependent transferases"/>
    <property type="match status" value="1"/>
</dbReference>
<dbReference type="InterPro" id="IPR015424">
    <property type="entry name" value="PyrdxlP-dep_Trfase"/>
</dbReference>
<comment type="miscellaneous">
    <text evidence="8">In eukaryotes there are cytoplasmic, mitochondrial and chloroplastic isozymes.</text>
</comment>
<evidence type="ECO:0000256" key="2">
    <source>
        <dbReference type="ARBA" id="ARBA00007441"/>
    </source>
</evidence>
<dbReference type="GO" id="GO:0006520">
    <property type="term" value="P:amino acid metabolic process"/>
    <property type="evidence" value="ECO:0007669"/>
    <property type="project" value="InterPro"/>
</dbReference>
<evidence type="ECO:0000259" key="9">
    <source>
        <dbReference type="Pfam" id="PF00155"/>
    </source>
</evidence>
<dbReference type="OrthoDB" id="6752799at2759"/>
<keyword evidence="6" id="KW-0663">Pyridoxal phosphate</keyword>
<dbReference type="FunFam" id="3.40.640.10:FF:000015">
    <property type="entry name" value="Aspartate aminotransferase"/>
    <property type="match status" value="1"/>
</dbReference>
<dbReference type="PRINTS" id="PR00799">
    <property type="entry name" value="TRANSAMINASE"/>
</dbReference>
<accession>A0A9D4TSY8</accession>
<organism evidence="10 11">
    <name type="scientific">Chlorella vulgaris</name>
    <name type="common">Green alga</name>
    <dbReference type="NCBI Taxonomy" id="3077"/>
    <lineage>
        <taxon>Eukaryota</taxon>
        <taxon>Viridiplantae</taxon>
        <taxon>Chlorophyta</taxon>
        <taxon>core chlorophytes</taxon>
        <taxon>Trebouxiophyceae</taxon>
        <taxon>Chlorellales</taxon>
        <taxon>Chlorellaceae</taxon>
        <taxon>Chlorella clade</taxon>
        <taxon>Chlorella</taxon>
    </lineage>
</organism>
<dbReference type="GO" id="GO:0030170">
    <property type="term" value="F:pyridoxal phosphate binding"/>
    <property type="evidence" value="ECO:0007669"/>
    <property type="project" value="InterPro"/>
</dbReference>
<dbReference type="Proteomes" id="UP001055712">
    <property type="component" value="Unassembled WGS sequence"/>
</dbReference>
<comment type="caution">
    <text evidence="10">The sequence shown here is derived from an EMBL/GenBank/DDBJ whole genome shotgun (WGS) entry which is preliminary data.</text>
</comment>
<gene>
    <name evidence="10" type="ORF">D9Q98_003395</name>
</gene>
<comment type="similarity">
    <text evidence="2">Belongs to the class-I pyridoxal-phosphate-dependent aminotransferase family.</text>
</comment>
<dbReference type="EMBL" id="SIDB01000004">
    <property type="protein sequence ID" value="KAI3433584.1"/>
    <property type="molecule type" value="Genomic_DNA"/>
</dbReference>
<evidence type="ECO:0000313" key="11">
    <source>
        <dbReference type="Proteomes" id="UP001055712"/>
    </source>
</evidence>
<comment type="cofactor">
    <cofactor evidence="1">
        <name>pyridoxal 5'-phosphate</name>
        <dbReference type="ChEBI" id="CHEBI:597326"/>
    </cofactor>
</comment>
<dbReference type="InterPro" id="IPR004839">
    <property type="entry name" value="Aminotransferase_I/II_large"/>
</dbReference>
<dbReference type="InterPro" id="IPR015422">
    <property type="entry name" value="PyrdxlP-dep_Trfase_small"/>
</dbReference>
<reference evidence="10" key="2">
    <citation type="submission" date="2020-11" db="EMBL/GenBank/DDBJ databases">
        <authorList>
            <person name="Cecchin M."/>
            <person name="Marcolungo L."/>
            <person name="Rossato M."/>
            <person name="Girolomoni L."/>
            <person name="Cosentino E."/>
            <person name="Cuine S."/>
            <person name="Li-Beisson Y."/>
            <person name="Delledonne M."/>
            <person name="Ballottari M."/>
        </authorList>
    </citation>
    <scope>NUCLEOTIDE SEQUENCE</scope>
    <source>
        <strain evidence="10">211/11P</strain>
        <tissue evidence="10">Whole cell</tissue>
    </source>
</reference>
<comment type="subunit">
    <text evidence="3 8">Homodimer.</text>
</comment>
<keyword evidence="5 8" id="KW-0808">Transferase</keyword>
<dbReference type="Gene3D" id="3.90.1150.10">
    <property type="entry name" value="Aspartate Aminotransferase, domain 1"/>
    <property type="match status" value="1"/>
</dbReference>
<dbReference type="InterPro" id="IPR004838">
    <property type="entry name" value="NHTrfase_class1_PyrdxlP-BS"/>
</dbReference>
<evidence type="ECO:0000256" key="8">
    <source>
        <dbReference type="RuleBase" id="RU000480"/>
    </source>
</evidence>
<dbReference type="GO" id="GO:0004069">
    <property type="term" value="F:L-aspartate:2-oxoglutarate aminotransferase activity"/>
    <property type="evidence" value="ECO:0007669"/>
    <property type="project" value="UniProtKB-EC"/>
</dbReference>
<evidence type="ECO:0000256" key="6">
    <source>
        <dbReference type="ARBA" id="ARBA00022898"/>
    </source>
</evidence>
<dbReference type="InterPro" id="IPR000796">
    <property type="entry name" value="Asp_trans"/>
</dbReference>
<dbReference type="Gene3D" id="3.40.640.10">
    <property type="entry name" value="Type I PLP-dependent aspartate aminotransferase-like (Major domain)"/>
    <property type="match status" value="1"/>
</dbReference>
<name>A0A9D4TSY8_CHLVU</name>
<sequence length="434" mass="47390">MSVGVSRASSLRVQQASCRVGRRHTIKVRAAAASRLAGVEMAPPDPILGVSVAFNKDTSADKLNLGVGAYRTEDLKPYVLKVVRKAEERMLAKAENKEYLPIEGLAAFNKATMELLLGADSPAIKEQRVACLQSLSGTGSLRVGAAFIAKFMPGTTVYISRPTWGNHKNIFSDAGVEWKEYSYFDAETVGLDFDGMLADLEAAPDGSVVLLHGCAHNPTGVDPTQEQWVKIVDLLQKKKHLPFIDSAYQGFASGSLEQDAFLPRYLVERGIEFATAQSYSKNLGLYAERVGAMSFVLADSDAAQRVLSQLKRLARAIYSNPPVHGARIVSEVVGSEEMFGEWKGEMEMMAGRIKGVRQDLHDALVKVNPDKDWSFVLKQIGMFTFTGMTPAQCDNMTNKWHIYMTRDGRLSLAGLSSAKAAYLAEAMADSVANH</sequence>
<reference evidence="10" key="1">
    <citation type="journal article" date="2019" name="Plant J.">
        <title>Chlorella vulgaris genome assembly and annotation reveals the molecular basis for metabolic acclimation to high light conditions.</title>
        <authorList>
            <person name="Cecchin M."/>
            <person name="Marcolungo L."/>
            <person name="Rossato M."/>
            <person name="Girolomoni L."/>
            <person name="Cosentino E."/>
            <person name="Cuine S."/>
            <person name="Li-Beisson Y."/>
            <person name="Delledonne M."/>
            <person name="Ballottari M."/>
        </authorList>
    </citation>
    <scope>NUCLEOTIDE SEQUENCE</scope>
    <source>
        <strain evidence="10">211/11P</strain>
    </source>
</reference>
<dbReference type="NCBIfam" id="NF006719">
    <property type="entry name" value="PRK09257.1"/>
    <property type="match status" value="1"/>
</dbReference>
<keyword evidence="4 8" id="KW-0032">Aminotransferase</keyword>
<evidence type="ECO:0000256" key="5">
    <source>
        <dbReference type="ARBA" id="ARBA00022679"/>
    </source>
</evidence>
<evidence type="ECO:0000256" key="7">
    <source>
        <dbReference type="ARBA" id="ARBA00049185"/>
    </source>
</evidence>
<dbReference type="FunFam" id="3.90.1150.10:FF:000001">
    <property type="entry name" value="Aspartate aminotransferase"/>
    <property type="match status" value="1"/>
</dbReference>
<proteinExistence type="inferred from homology"/>
<evidence type="ECO:0000256" key="4">
    <source>
        <dbReference type="ARBA" id="ARBA00022576"/>
    </source>
</evidence>
<dbReference type="CDD" id="cd00609">
    <property type="entry name" value="AAT_like"/>
    <property type="match status" value="1"/>
</dbReference>
<dbReference type="PANTHER" id="PTHR11879:SF46">
    <property type="entry name" value="ASPARTATE AMINOTRANSFERASE, CYTOPLASMIC"/>
    <property type="match status" value="1"/>
</dbReference>
<feature type="domain" description="Aminotransferase class I/classII large" evidence="9">
    <location>
        <begin position="61"/>
        <end position="426"/>
    </location>
</feature>
<comment type="catalytic activity">
    <reaction evidence="7 8">
        <text>L-aspartate + 2-oxoglutarate = oxaloacetate + L-glutamate</text>
        <dbReference type="Rhea" id="RHEA:21824"/>
        <dbReference type="ChEBI" id="CHEBI:16452"/>
        <dbReference type="ChEBI" id="CHEBI:16810"/>
        <dbReference type="ChEBI" id="CHEBI:29985"/>
        <dbReference type="ChEBI" id="CHEBI:29991"/>
        <dbReference type="EC" id="2.6.1.1"/>
    </reaction>
</comment>
<dbReference type="InterPro" id="IPR015421">
    <property type="entry name" value="PyrdxlP-dep_Trfase_major"/>
</dbReference>
<evidence type="ECO:0000313" key="10">
    <source>
        <dbReference type="EMBL" id="KAI3433584.1"/>
    </source>
</evidence>
<dbReference type="AlphaFoldDB" id="A0A9D4TSY8"/>
<protein>
    <recommendedName>
        <fullName evidence="8">Aspartate aminotransferase</fullName>
        <ecNumber evidence="8">2.6.1.1</ecNumber>
    </recommendedName>
</protein>
<dbReference type="Pfam" id="PF00155">
    <property type="entry name" value="Aminotran_1_2"/>
    <property type="match status" value="1"/>
</dbReference>
<evidence type="ECO:0000256" key="3">
    <source>
        <dbReference type="ARBA" id="ARBA00011738"/>
    </source>
</evidence>
<dbReference type="PANTHER" id="PTHR11879">
    <property type="entry name" value="ASPARTATE AMINOTRANSFERASE"/>
    <property type="match status" value="1"/>
</dbReference>
<evidence type="ECO:0000256" key="1">
    <source>
        <dbReference type="ARBA" id="ARBA00001933"/>
    </source>
</evidence>
<dbReference type="EC" id="2.6.1.1" evidence="8"/>